<reference evidence="8 9" key="1">
    <citation type="submission" date="2020-08" db="EMBL/GenBank/DDBJ databases">
        <title>Genomic Encyclopedia of Type Strains, Phase IV (KMG-IV): sequencing the most valuable type-strain genomes for metagenomic binning, comparative biology and taxonomic classification.</title>
        <authorList>
            <person name="Goeker M."/>
        </authorList>
    </citation>
    <scope>NUCLEOTIDE SEQUENCE [LARGE SCALE GENOMIC DNA]</scope>
    <source>
        <strain evidence="8 9">DSM 22198</strain>
    </source>
</reference>
<proteinExistence type="predicted"/>
<dbReference type="InterPro" id="IPR013656">
    <property type="entry name" value="PAS_4"/>
</dbReference>
<dbReference type="FunFam" id="3.20.20.450:FF:000001">
    <property type="entry name" value="Cyclic di-GMP phosphodiesterase yahA"/>
    <property type="match status" value="1"/>
</dbReference>
<comment type="catalytic activity">
    <reaction evidence="1">
        <text>3',3'-c-di-GMP + H2O = 5'-phosphoguanylyl(3'-&gt;5')guanosine + H(+)</text>
        <dbReference type="Rhea" id="RHEA:24902"/>
        <dbReference type="ChEBI" id="CHEBI:15377"/>
        <dbReference type="ChEBI" id="CHEBI:15378"/>
        <dbReference type="ChEBI" id="CHEBI:58754"/>
        <dbReference type="ChEBI" id="CHEBI:58805"/>
        <dbReference type="EC" id="3.1.4.52"/>
    </reaction>
    <physiologicalReaction direction="left-to-right" evidence="1">
        <dbReference type="Rhea" id="RHEA:24903"/>
    </physiologicalReaction>
</comment>
<dbReference type="CDD" id="cd17534">
    <property type="entry name" value="REC_DC-like"/>
    <property type="match status" value="1"/>
</dbReference>
<dbReference type="InterPro" id="IPR035965">
    <property type="entry name" value="PAS-like_dom_sf"/>
</dbReference>
<dbReference type="GO" id="GO:0071111">
    <property type="term" value="F:cyclic-guanylate-specific phosphodiesterase activity"/>
    <property type="evidence" value="ECO:0007669"/>
    <property type="project" value="UniProtKB-EC"/>
</dbReference>
<dbReference type="SUPFAM" id="SSF55073">
    <property type="entry name" value="Nucleotide cyclase"/>
    <property type="match status" value="1"/>
</dbReference>
<feature type="domain" description="EAL" evidence="6">
    <location>
        <begin position="569"/>
        <end position="822"/>
    </location>
</feature>
<evidence type="ECO:0000259" key="5">
    <source>
        <dbReference type="PROSITE" id="PS50113"/>
    </source>
</evidence>
<dbReference type="NCBIfam" id="TIGR00229">
    <property type="entry name" value="sensory_box"/>
    <property type="match status" value="2"/>
</dbReference>
<evidence type="ECO:0000256" key="2">
    <source>
        <dbReference type="PROSITE-ProRule" id="PRU00169"/>
    </source>
</evidence>
<dbReference type="AlphaFoldDB" id="A0A7X0AXH4"/>
<dbReference type="InterPro" id="IPR000014">
    <property type="entry name" value="PAS"/>
</dbReference>
<dbReference type="SUPFAM" id="SSF52172">
    <property type="entry name" value="CheY-like"/>
    <property type="match status" value="1"/>
</dbReference>
<evidence type="ECO:0000259" key="7">
    <source>
        <dbReference type="PROSITE" id="PS50887"/>
    </source>
</evidence>
<dbReference type="Gene3D" id="3.30.450.20">
    <property type="entry name" value="PAS domain"/>
    <property type="match status" value="2"/>
</dbReference>
<dbReference type="InterPro" id="IPR001789">
    <property type="entry name" value="Sig_transdc_resp-reg_receiver"/>
</dbReference>
<dbReference type="CDD" id="cd00130">
    <property type="entry name" value="PAS"/>
    <property type="match status" value="2"/>
</dbReference>
<evidence type="ECO:0000259" key="6">
    <source>
        <dbReference type="PROSITE" id="PS50883"/>
    </source>
</evidence>
<protein>
    <submittedName>
        <fullName evidence="8">Diguanylate cyclase (GGDEF)-like protein/PAS domain S-box-containing protein</fullName>
    </submittedName>
</protein>
<dbReference type="NCBIfam" id="TIGR00254">
    <property type="entry name" value="GGDEF"/>
    <property type="match status" value="1"/>
</dbReference>
<dbReference type="InterPro" id="IPR043128">
    <property type="entry name" value="Rev_trsase/Diguanyl_cyclase"/>
</dbReference>
<dbReference type="InterPro" id="IPR000160">
    <property type="entry name" value="GGDEF_dom"/>
</dbReference>
<dbReference type="PROSITE" id="PS50112">
    <property type="entry name" value="PAS"/>
    <property type="match status" value="2"/>
</dbReference>
<dbReference type="Gene3D" id="3.20.20.450">
    <property type="entry name" value="EAL domain"/>
    <property type="match status" value="1"/>
</dbReference>
<sequence length="828" mass="91217">MSGAQEQATSVLIVEDERIIGFNLRLQLVALGYRVTAVAASGDQALKRIHEQRPDVVLMDIHIDGDMDGIDTAARIPDDWRIPVIYLTAYAEQSTLDRAKTTRPFGYLLKPFSERELHATIQMALERRRVEEALRESEKRLSLALDAADMGCWELELPTRRMVRNIRANSILGLPPEEVAGSWDAFLNRIHEEDRHAVDRAFSQAGFTDQAQVLAFRSVLTNGTVRWLKTRAKRFPSPTNGAAFGDVLAAGDEAKVVGVVQDITEQRAVEDELRKAATVFETTHDGILILDVDMTVLAVNPGYCAMTGYTLAQSRGRPVPMVSAQSADFSASVERALRREGHWRGEIAANHRDGHPLALTVEIAAVKDANGLFAHHVMVITDITAIRQTQRKLQHLAHYDHLTNLPNRLLAAERLEQAIHGAMARQQRIGLLFVDIDHFKTVNDTLGHGVGDQLLCAVAQRLRDTLRPDDTVARLGGDEFMVILEGIDRPETAAGMAEKILAALAVPITLEPHELAMSASIGISLFPENGRTRDDLIRAADTAMYAAKDLGRQGYAFYTPQMTIDAVAFMTSLSDLRRGLERGELVLHYQPQVTLDTGAVVGVEALIRWQHPDRGLLGAYDVIPIAEQSGLIIEIGTWVLRQACRQAQAWRDAGLPALRIAVNVSARQFSSGNLPLLVSSILQDTGLPAEALEIEITESTLQSGYRTIKVAEELQQMGIVLAIDDFGTGYSSLGSLKALPITRLKIDACFIRELPDNDDDKAICDAIIAMAQRLRLEVIAEGVETPAQRAFLRERGCSEAQGYLFHRPMPADAIAALFIDGDHRRATE</sequence>
<dbReference type="GO" id="GO:0000160">
    <property type="term" value="P:phosphorelay signal transduction system"/>
    <property type="evidence" value="ECO:0007669"/>
    <property type="project" value="InterPro"/>
</dbReference>
<dbReference type="PROSITE" id="PS50113">
    <property type="entry name" value="PAC"/>
    <property type="match status" value="2"/>
</dbReference>
<dbReference type="InterPro" id="IPR052155">
    <property type="entry name" value="Biofilm_reg_signaling"/>
</dbReference>
<dbReference type="SMART" id="SM00091">
    <property type="entry name" value="PAS"/>
    <property type="match status" value="2"/>
</dbReference>
<dbReference type="PROSITE" id="PS50887">
    <property type="entry name" value="GGDEF"/>
    <property type="match status" value="1"/>
</dbReference>
<dbReference type="Pfam" id="PF00563">
    <property type="entry name" value="EAL"/>
    <property type="match status" value="1"/>
</dbReference>
<dbReference type="SMART" id="SM00267">
    <property type="entry name" value="GGDEF"/>
    <property type="match status" value="1"/>
</dbReference>
<feature type="domain" description="PAC" evidence="5">
    <location>
        <begin position="343"/>
        <end position="395"/>
    </location>
</feature>
<dbReference type="SMART" id="SM00448">
    <property type="entry name" value="REC"/>
    <property type="match status" value="1"/>
</dbReference>
<dbReference type="InterPro" id="IPR000700">
    <property type="entry name" value="PAS-assoc_C"/>
</dbReference>
<comment type="caution">
    <text evidence="8">The sequence shown here is derived from an EMBL/GenBank/DDBJ whole genome shotgun (WGS) entry which is preliminary data.</text>
</comment>
<evidence type="ECO:0000259" key="3">
    <source>
        <dbReference type="PROSITE" id="PS50110"/>
    </source>
</evidence>
<dbReference type="Pfam" id="PF00072">
    <property type="entry name" value="Response_reg"/>
    <property type="match status" value="1"/>
</dbReference>
<feature type="modified residue" description="4-aspartylphosphate" evidence="2">
    <location>
        <position position="60"/>
    </location>
</feature>
<dbReference type="InterPro" id="IPR029787">
    <property type="entry name" value="Nucleotide_cyclase"/>
</dbReference>
<dbReference type="Gene3D" id="3.40.50.2300">
    <property type="match status" value="1"/>
</dbReference>
<dbReference type="SUPFAM" id="SSF141868">
    <property type="entry name" value="EAL domain-like"/>
    <property type="match status" value="1"/>
</dbReference>
<dbReference type="SMART" id="SM00052">
    <property type="entry name" value="EAL"/>
    <property type="match status" value="1"/>
</dbReference>
<dbReference type="Pfam" id="PF08448">
    <property type="entry name" value="PAS_4"/>
    <property type="match status" value="1"/>
</dbReference>
<keyword evidence="9" id="KW-1185">Reference proteome</keyword>
<dbReference type="InterPro" id="IPR011006">
    <property type="entry name" value="CheY-like_superfamily"/>
</dbReference>
<dbReference type="Pfam" id="PF08447">
    <property type="entry name" value="PAS_3"/>
    <property type="match status" value="1"/>
</dbReference>
<dbReference type="CDD" id="cd01948">
    <property type="entry name" value="EAL"/>
    <property type="match status" value="1"/>
</dbReference>
<dbReference type="PROSITE" id="PS50883">
    <property type="entry name" value="EAL"/>
    <property type="match status" value="1"/>
</dbReference>
<organism evidence="8 9">
    <name type="scientific">Nitrospirillum iridis</name>
    <dbReference type="NCBI Taxonomy" id="765888"/>
    <lineage>
        <taxon>Bacteria</taxon>
        <taxon>Pseudomonadati</taxon>
        <taxon>Pseudomonadota</taxon>
        <taxon>Alphaproteobacteria</taxon>
        <taxon>Rhodospirillales</taxon>
        <taxon>Azospirillaceae</taxon>
        <taxon>Nitrospirillum</taxon>
    </lineage>
</organism>
<dbReference type="SUPFAM" id="SSF55785">
    <property type="entry name" value="PYP-like sensor domain (PAS domain)"/>
    <property type="match status" value="2"/>
</dbReference>
<dbReference type="InterPro" id="IPR035919">
    <property type="entry name" value="EAL_sf"/>
</dbReference>
<dbReference type="FunFam" id="3.30.70.270:FF:000001">
    <property type="entry name" value="Diguanylate cyclase domain protein"/>
    <property type="match status" value="1"/>
</dbReference>
<dbReference type="EMBL" id="JACIIZ010000003">
    <property type="protein sequence ID" value="MBB6250900.1"/>
    <property type="molecule type" value="Genomic_DNA"/>
</dbReference>
<feature type="domain" description="Response regulatory" evidence="3">
    <location>
        <begin position="10"/>
        <end position="125"/>
    </location>
</feature>
<dbReference type="PROSITE" id="PS50110">
    <property type="entry name" value="RESPONSE_REGULATORY"/>
    <property type="match status" value="1"/>
</dbReference>
<name>A0A7X0AXH4_9PROT</name>
<dbReference type="GO" id="GO:0071732">
    <property type="term" value="P:cellular response to nitric oxide"/>
    <property type="evidence" value="ECO:0007669"/>
    <property type="project" value="UniProtKB-ARBA"/>
</dbReference>
<evidence type="ECO:0000256" key="1">
    <source>
        <dbReference type="ARBA" id="ARBA00051114"/>
    </source>
</evidence>
<dbReference type="InterPro" id="IPR013655">
    <property type="entry name" value="PAS_fold_3"/>
</dbReference>
<dbReference type="PANTHER" id="PTHR44757:SF2">
    <property type="entry name" value="BIOFILM ARCHITECTURE MAINTENANCE PROTEIN MBAA"/>
    <property type="match status" value="1"/>
</dbReference>
<evidence type="ECO:0000313" key="9">
    <source>
        <dbReference type="Proteomes" id="UP000539175"/>
    </source>
</evidence>
<feature type="domain" description="PAS" evidence="4">
    <location>
        <begin position="272"/>
        <end position="317"/>
    </location>
</feature>
<feature type="domain" description="GGDEF" evidence="7">
    <location>
        <begin position="427"/>
        <end position="560"/>
    </location>
</feature>
<dbReference type="Pfam" id="PF00990">
    <property type="entry name" value="GGDEF"/>
    <property type="match status" value="1"/>
</dbReference>
<evidence type="ECO:0000313" key="8">
    <source>
        <dbReference type="EMBL" id="MBB6250900.1"/>
    </source>
</evidence>
<dbReference type="CDD" id="cd01949">
    <property type="entry name" value="GGDEF"/>
    <property type="match status" value="1"/>
</dbReference>
<dbReference type="InterPro" id="IPR001633">
    <property type="entry name" value="EAL_dom"/>
</dbReference>
<dbReference type="Gene3D" id="3.30.70.270">
    <property type="match status" value="1"/>
</dbReference>
<feature type="domain" description="PAC" evidence="5">
    <location>
        <begin position="212"/>
        <end position="275"/>
    </location>
</feature>
<accession>A0A7X0AXH4</accession>
<dbReference type="Proteomes" id="UP000539175">
    <property type="component" value="Unassembled WGS sequence"/>
</dbReference>
<dbReference type="PANTHER" id="PTHR44757">
    <property type="entry name" value="DIGUANYLATE CYCLASE DGCP"/>
    <property type="match status" value="1"/>
</dbReference>
<keyword evidence="2" id="KW-0597">Phosphoprotein</keyword>
<gene>
    <name evidence="8" type="ORF">FHS74_001445</name>
</gene>
<dbReference type="RefSeq" id="WP_184798903.1">
    <property type="nucleotide sequence ID" value="NZ_JACIIZ010000003.1"/>
</dbReference>
<feature type="domain" description="PAS" evidence="4">
    <location>
        <begin position="137"/>
        <end position="205"/>
    </location>
</feature>
<evidence type="ECO:0000259" key="4">
    <source>
        <dbReference type="PROSITE" id="PS50112"/>
    </source>
</evidence>